<dbReference type="GO" id="GO:0003700">
    <property type="term" value="F:DNA-binding transcription factor activity"/>
    <property type="evidence" value="ECO:0007669"/>
    <property type="project" value="InterPro"/>
</dbReference>
<proteinExistence type="predicted"/>
<organism evidence="3 4">
    <name type="scientific">Streptomyces diastatochromogenes</name>
    <dbReference type="NCBI Taxonomy" id="42236"/>
    <lineage>
        <taxon>Bacteria</taxon>
        <taxon>Bacillati</taxon>
        <taxon>Actinomycetota</taxon>
        <taxon>Actinomycetes</taxon>
        <taxon>Kitasatosporales</taxon>
        <taxon>Streptomycetaceae</taxon>
        <taxon>Streptomyces</taxon>
    </lineage>
</organism>
<reference evidence="3 4" key="1">
    <citation type="submission" date="2016-07" db="EMBL/GenBank/DDBJ databases">
        <title>Draft genome of Streptomyces diastatochromogenes.</title>
        <authorList>
            <person name="Podduturi R."/>
            <person name="Lukassen M.B."/>
            <person name="Clausen N."/>
            <person name="Nielsen J.L."/>
            <person name="Jorgensen N.O."/>
        </authorList>
    </citation>
    <scope>NUCLEOTIDE SEQUENCE [LARGE SCALE GENOMIC DNA]</scope>
    <source>
        <strain evidence="3 4">DSM 40608</strain>
    </source>
</reference>
<evidence type="ECO:0000313" key="3">
    <source>
        <dbReference type="EMBL" id="OXY93149.1"/>
    </source>
</evidence>
<dbReference type="SUPFAM" id="SSF46785">
    <property type="entry name" value="Winged helix' DNA-binding domain"/>
    <property type="match status" value="1"/>
</dbReference>
<evidence type="ECO:0000313" key="4">
    <source>
        <dbReference type="Proteomes" id="UP000215483"/>
    </source>
</evidence>
<comment type="caution">
    <text evidence="3">The sequence shown here is derived from an EMBL/GenBank/DDBJ whole genome shotgun (WGS) entry which is preliminary data.</text>
</comment>
<dbReference type="Pfam" id="PF00126">
    <property type="entry name" value="HTH_1"/>
    <property type="match status" value="1"/>
</dbReference>
<evidence type="ECO:0000259" key="1">
    <source>
        <dbReference type="Pfam" id="PF00126"/>
    </source>
</evidence>
<sequence>MLRSLPITVPPLPGEALDSWFEVIAHRLRTPLSDLLPALGLARRVEAGDCHRDIPARWAILLRDNEAAGICHATGVNPQVLHAMTLAHFDGRALNIKRETRQVSRWHHWGRQAGSRFCPDCLAETNGRWKLSWRLGWMFACLDHNRLLADACPQCGQMPWKRLHQQRYVPQPGKCAFPGQREEPGRRHQRCGYRLSEVASIELGSGHTLLTAQKLLTEIAENDSAEFGIYAIAPQSFSALEALADLRALSSRLLADAADSGLAIVLPHDTREIYEGVKGALPEVAGAVPARRSLTAPVQAIGIAAALQVLGQSDYHAAGRELRHLVAAADPSETLKRLTGFHRLHGITPLLSAIQLTAQESMLRPSDQLRYRLPAFLPSRPSPRGGLADLRVHKVPSCFWPGWSVLLSPPQGAYSRTFRPCLSASLALVGTRDDLRVITRRLGSVTTRQMTSKVLQLLHAQRLWAVVSTALVRLADYLDAHEVPIDYQRRRMLDYTDLLPETRWRQICEDAGVQPGQGRRLTVARSTLFEQLSGLPAHLAPGHFAITRPMDRPHVNYFAAFLTPEVRDGLHRAGADFLAQNGVEGEPLVWEPPTVIADGLETAGPDLEKIDISILHQMIRSPSMTTEQAARELGTSHEAVRVLLHRSPAPAQPRPRSRRRNDGEAMRIAKQAFPPDEFRRLYYAERFGLRQIADLAGVSRNVTRRLAEQYDIEVREPNATGPRKGYVDGTWLREQYLVHGRTLAELGREKGLSPTTMTRWAKLHGIPVTKMNGHTRPELAQLAAQAREAPEILRPAFTGPGAWDRLREFAAASRYRTLKEAAEALGTHYTALITRVGRLRREIGHLLLIRATTASPMKLTPIGEAVVAAIHAATEPGTADACPGSAR</sequence>
<dbReference type="InterPro" id="IPR036388">
    <property type="entry name" value="WH-like_DNA-bd_sf"/>
</dbReference>
<dbReference type="InterPro" id="IPR000847">
    <property type="entry name" value="LysR_HTH_N"/>
</dbReference>
<feature type="domain" description="HTH lysR-type" evidence="1">
    <location>
        <begin position="803"/>
        <end position="864"/>
    </location>
</feature>
<dbReference type="InterPro" id="IPR009492">
    <property type="entry name" value="TniQ"/>
</dbReference>
<dbReference type="InterPro" id="IPR036390">
    <property type="entry name" value="WH_DNA-bd_sf"/>
</dbReference>
<accession>A0A233SCA6</accession>
<feature type="domain" description="TniQ" evidence="2">
    <location>
        <begin position="6"/>
        <end position="148"/>
    </location>
</feature>
<dbReference type="RefSeq" id="WP_244201969.1">
    <property type="nucleotide sequence ID" value="NZ_MCGQ01000020.1"/>
</dbReference>
<name>A0A233SCA6_STRDA</name>
<dbReference type="Gene3D" id="1.10.10.10">
    <property type="entry name" value="Winged helix-like DNA-binding domain superfamily/Winged helix DNA-binding domain"/>
    <property type="match status" value="1"/>
</dbReference>
<dbReference type="Proteomes" id="UP000215483">
    <property type="component" value="Unassembled WGS sequence"/>
</dbReference>
<protein>
    <submittedName>
        <fullName evidence="3">Uncharacterized protein</fullName>
    </submittedName>
</protein>
<dbReference type="EMBL" id="MCGQ01000020">
    <property type="protein sequence ID" value="OXY93149.1"/>
    <property type="molecule type" value="Genomic_DNA"/>
</dbReference>
<dbReference type="Pfam" id="PF06527">
    <property type="entry name" value="TniQ"/>
    <property type="match status" value="1"/>
</dbReference>
<evidence type="ECO:0000259" key="2">
    <source>
        <dbReference type="Pfam" id="PF06527"/>
    </source>
</evidence>
<keyword evidence="4" id="KW-1185">Reference proteome</keyword>
<dbReference type="AlphaFoldDB" id="A0A233SCA6"/>
<gene>
    <name evidence="3" type="ORF">BEK98_23265</name>
</gene>